<dbReference type="AlphaFoldDB" id="A0A448XG16"/>
<reference evidence="2" key="1">
    <citation type="submission" date="2018-11" db="EMBL/GenBank/DDBJ databases">
        <authorList>
            <consortium name="Pathogen Informatics"/>
        </authorList>
    </citation>
    <scope>NUCLEOTIDE SEQUENCE</scope>
</reference>
<evidence type="ECO:0000256" key="1">
    <source>
        <dbReference type="SAM" id="MobiDB-lite"/>
    </source>
</evidence>
<evidence type="ECO:0000313" key="2">
    <source>
        <dbReference type="EMBL" id="VEL35758.1"/>
    </source>
</evidence>
<dbReference type="EMBL" id="CAAALY010250582">
    <property type="protein sequence ID" value="VEL35758.1"/>
    <property type="molecule type" value="Genomic_DNA"/>
</dbReference>
<name>A0A448XG16_9PLAT</name>
<gene>
    <name evidence="2" type="ORF">PXEA_LOCUS29198</name>
</gene>
<feature type="region of interest" description="Disordered" evidence="1">
    <location>
        <begin position="43"/>
        <end position="67"/>
    </location>
</feature>
<accession>A0A448XG16</accession>
<keyword evidence="3" id="KW-1185">Reference proteome</keyword>
<proteinExistence type="predicted"/>
<organism evidence="2 3">
    <name type="scientific">Protopolystoma xenopodis</name>
    <dbReference type="NCBI Taxonomy" id="117903"/>
    <lineage>
        <taxon>Eukaryota</taxon>
        <taxon>Metazoa</taxon>
        <taxon>Spiralia</taxon>
        <taxon>Lophotrochozoa</taxon>
        <taxon>Platyhelminthes</taxon>
        <taxon>Monogenea</taxon>
        <taxon>Polyopisthocotylea</taxon>
        <taxon>Polystomatidea</taxon>
        <taxon>Polystomatidae</taxon>
        <taxon>Protopolystoma</taxon>
    </lineage>
</organism>
<protein>
    <submittedName>
        <fullName evidence="2">Uncharacterized protein</fullName>
    </submittedName>
</protein>
<dbReference type="Proteomes" id="UP000784294">
    <property type="component" value="Unassembled WGS sequence"/>
</dbReference>
<sequence length="173" mass="19936">MYRLVERCLRFCNTKPVHVNIDKCFSRLWESASARPASRLGLVQSSANHRRPISEQTALAGQTDRPPDCRKPWQFIVNTPRVHTHKSKVFRTSQVGGQFIRRGDEPLAPMVVQWSGDVATIPTTRYRIPPGLLMSKRRFSLEAIDFLEAGLSDIQWDRYAYSFQQSSRFVKRA</sequence>
<evidence type="ECO:0000313" key="3">
    <source>
        <dbReference type="Proteomes" id="UP000784294"/>
    </source>
</evidence>
<comment type="caution">
    <text evidence="2">The sequence shown here is derived from an EMBL/GenBank/DDBJ whole genome shotgun (WGS) entry which is preliminary data.</text>
</comment>